<dbReference type="Proteomes" id="UP000054144">
    <property type="component" value="Unassembled WGS sequence"/>
</dbReference>
<evidence type="ECO:0000313" key="3">
    <source>
        <dbReference type="EMBL" id="KIY52015.1"/>
    </source>
</evidence>
<feature type="region of interest" description="Disordered" evidence="1">
    <location>
        <begin position="151"/>
        <end position="185"/>
    </location>
</feature>
<keyword evidence="4" id="KW-1185">Reference proteome</keyword>
<evidence type="ECO:0000256" key="1">
    <source>
        <dbReference type="SAM" id="MobiDB-lite"/>
    </source>
</evidence>
<feature type="chain" id="PRO_5002316370" evidence="2">
    <location>
        <begin position="21"/>
        <end position="208"/>
    </location>
</feature>
<dbReference type="AlphaFoldDB" id="A0A0D7AJH5"/>
<dbReference type="PANTHER" id="PTHR34883">
    <property type="entry name" value="SERINE-RICH PROTEIN, PUTATIVE-RELATED-RELATED"/>
    <property type="match status" value="1"/>
</dbReference>
<gene>
    <name evidence="3" type="ORF">FISHEDRAFT_63982</name>
</gene>
<keyword evidence="2" id="KW-0732">Signal</keyword>
<name>A0A0D7AJH5_9AGAR</name>
<sequence length="208" mass="21165">MICALKVVRALGLAAHSVLAADIWIQVGGNTTNNASAVFQPESVKASLNDIVYFNCNHTATQSEFYAPCKLAHLSNSTVNGFNSGFRNAGDGSSVTILSVPITTEIENQTLWFYDYNTCAKGGVGVINANESSTQTLAGFIRNAERLNGTSTTTSASLSATSTSTSSSSGSGSNASSTSSSNGAPISTPGGLAVGGILALIGVVMQAL</sequence>
<dbReference type="InterPro" id="IPR052953">
    <property type="entry name" value="Ser-rich/MCO-related"/>
</dbReference>
<dbReference type="OrthoDB" id="2331100at2759"/>
<accession>A0A0D7AJH5</accession>
<reference evidence="3 4" key="1">
    <citation type="journal article" date="2015" name="Fungal Genet. Biol.">
        <title>Evolution of novel wood decay mechanisms in Agaricales revealed by the genome sequences of Fistulina hepatica and Cylindrobasidium torrendii.</title>
        <authorList>
            <person name="Floudas D."/>
            <person name="Held B.W."/>
            <person name="Riley R."/>
            <person name="Nagy L.G."/>
            <person name="Koehler G."/>
            <person name="Ransdell A.S."/>
            <person name="Younus H."/>
            <person name="Chow J."/>
            <person name="Chiniquy J."/>
            <person name="Lipzen A."/>
            <person name="Tritt A."/>
            <person name="Sun H."/>
            <person name="Haridas S."/>
            <person name="LaButti K."/>
            <person name="Ohm R.A."/>
            <person name="Kues U."/>
            <person name="Blanchette R.A."/>
            <person name="Grigoriev I.V."/>
            <person name="Minto R.E."/>
            <person name="Hibbett D.S."/>
        </authorList>
    </citation>
    <scope>NUCLEOTIDE SEQUENCE [LARGE SCALE GENOMIC DNA]</scope>
    <source>
        <strain evidence="3 4">ATCC 64428</strain>
    </source>
</reference>
<dbReference type="PANTHER" id="PTHR34883:SF15">
    <property type="entry name" value="EXTRACELLULAR SERINE-RICH PROTEIN"/>
    <property type="match status" value="1"/>
</dbReference>
<evidence type="ECO:0000313" key="4">
    <source>
        <dbReference type="Proteomes" id="UP000054144"/>
    </source>
</evidence>
<feature type="compositionally biased region" description="Low complexity" evidence="1">
    <location>
        <begin position="151"/>
        <end position="184"/>
    </location>
</feature>
<feature type="signal peptide" evidence="2">
    <location>
        <begin position="1"/>
        <end position="20"/>
    </location>
</feature>
<protein>
    <submittedName>
        <fullName evidence="3">Uncharacterized protein</fullName>
    </submittedName>
</protein>
<organism evidence="3 4">
    <name type="scientific">Fistulina hepatica ATCC 64428</name>
    <dbReference type="NCBI Taxonomy" id="1128425"/>
    <lineage>
        <taxon>Eukaryota</taxon>
        <taxon>Fungi</taxon>
        <taxon>Dikarya</taxon>
        <taxon>Basidiomycota</taxon>
        <taxon>Agaricomycotina</taxon>
        <taxon>Agaricomycetes</taxon>
        <taxon>Agaricomycetidae</taxon>
        <taxon>Agaricales</taxon>
        <taxon>Fistulinaceae</taxon>
        <taxon>Fistulina</taxon>
    </lineage>
</organism>
<evidence type="ECO:0000256" key="2">
    <source>
        <dbReference type="SAM" id="SignalP"/>
    </source>
</evidence>
<dbReference type="EMBL" id="KN881646">
    <property type="protein sequence ID" value="KIY52015.1"/>
    <property type="molecule type" value="Genomic_DNA"/>
</dbReference>
<proteinExistence type="predicted"/>